<evidence type="ECO:0000256" key="1">
    <source>
        <dbReference type="SAM" id="MobiDB-lite"/>
    </source>
</evidence>
<dbReference type="EMBL" id="KN846953">
    <property type="protein sequence ID" value="KIV78878.1"/>
    <property type="molecule type" value="Genomic_DNA"/>
</dbReference>
<proteinExistence type="predicted"/>
<dbReference type="OrthoDB" id="5231661at2759"/>
<evidence type="ECO:0000313" key="3">
    <source>
        <dbReference type="Proteomes" id="UP000053599"/>
    </source>
</evidence>
<protein>
    <submittedName>
        <fullName evidence="2">Uncharacterized protein</fullName>
    </submittedName>
</protein>
<organism evidence="2 3">
    <name type="scientific">Exophiala sideris</name>
    <dbReference type="NCBI Taxonomy" id="1016849"/>
    <lineage>
        <taxon>Eukaryota</taxon>
        <taxon>Fungi</taxon>
        <taxon>Dikarya</taxon>
        <taxon>Ascomycota</taxon>
        <taxon>Pezizomycotina</taxon>
        <taxon>Eurotiomycetes</taxon>
        <taxon>Chaetothyriomycetidae</taxon>
        <taxon>Chaetothyriales</taxon>
        <taxon>Herpotrichiellaceae</taxon>
        <taxon>Exophiala</taxon>
    </lineage>
</organism>
<reference evidence="2 3" key="1">
    <citation type="submission" date="2015-01" db="EMBL/GenBank/DDBJ databases">
        <title>The Genome Sequence of Exophiala sideris CBS121828.</title>
        <authorList>
            <consortium name="The Broad Institute Genomics Platform"/>
            <person name="Cuomo C."/>
            <person name="de Hoog S."/>
            <person name="Gorbushina A."/>
            <person name="Stielow B."/>
            <person name="Teixiera M."/>
            <person name="Abouelleil A."/>
            <person name="Chapman S.B."/>
            <person name="Priest M."/>
            <person name="Young S.K."/>
            <person name="Wortman J."/>
            <person name="Nusbaum C."/>
            <person name="Birren B."/>
        </authorList>
    </citation>
    <scope>NUCLEOTIDE SEQUENCE [LARGE SCALE GENOMIC DNA]</scope>
    <source>
        <strain evidence="2 3">CBS 121828</strain>
    </source>
</reference>
<evidence type="ECO:0000313" key="2">
    <source>
        <dbReference type="EMBL" id="KIV78878.1"/>
    </source>
</evidence>
<gene>
    <name evidence="2" type="ORF">PV11_06483</name>
</gene>
<feature type="region of interest" description="Disordered" evidence="1">
    <location>
        <begin position="18"/>
        <end position="67"/>
    </location>
</feature>
<accession>A0A0D1YVJ0</accession>
<name>A0A0D1YVJ0_9EURO</name>
<dbReference type="HOGENOM" id="CLU_1981622_0_0_1"/>
<sequence>MSTSLRRLTATTPISRATIPSQCTTPRNACMRRNMSRPVLTISRPSSSSRRPNADTQGPKPLRADDSPYPPFSFAGLGASRTVKITVLIALGIIGTAETVFYVKALWHYFSGPISAQPEDAHNGQD</sequence>
<dbReference type="AlphaFoldDB" id="A0A0D1YVJ0"/>
<feature type="compositionally biased region" description="Polar residues" evidence="1">
    <location>
        <begin position="18"/>
        <end position="27"/>
    </location>
</feature>
<dbReference type="Proteomes" id="UP000053599">
    <property type="component" value="Unassembled WGS sequence"/>
</dbReference>